<evidence type="ECO:0000313" key="2">
    <source>
        <dbReference type="EMBL" id="OHV19720.1"/>
    </source>
</evidence>
<evidence type="ECO:0000259" key="1">
    <source>
        <dbReference type="Pfam" id="PF22691"/>
    </source>
</evidence>
<dbReference type="AlphaFoldDB" id="A0A1S1PDD2"/>
<evidence type="ECO:0000313" key="3">
    <source>
        <dbReference type="Proteomes" id="UP000179769"/>
    </source>
</evidence>
<dbReference type="PIRSF" id="PIRSF000429">
    <property type="entry name" value="Ac-CoA_Ac_transf"/>
    <property type="match status" value="1"/>
</dbReference>
<dbReference type="CDD" id="cd00829">
    <property type="entry name" value="SCP-x_thiolase"/>
    <property type="match status" value="1"/>
</dbReference>
<gene>
    <name evidence="2" type="ORF">BBK14_28930</name>
</gene>
<dbReference type="Proteomes" id="UP000179769">
    <property type="component" value="Unassembled WGS sequence"/>
</dbReference>
<dbReference type="InterPro" id="IPR016039">
    <property type="entry name" value="Thiolase-like"/>
</dbReference>
<accession>A0A1S1PDD2</accession>
<reference evidence="3" key="1">
    <citation type="submission" date="2016-07" db="EMBL/GenBank/DDBJ databases">
        <title>Frankia sp. NRRL B-16219 Genome sequencing.</title>
        <authorList>
            <person name="Ghodhbane-Gtari F."/>
            <person name="Swanson E."/>
            <person name="Gueddou A."/>
            <person name="Louati M."/>
            <person name="Nouioui I."/>
            <person name="Hezbri K."/>
            <person name="Abebe-Akele F."/>
            <person name="Simpson S."/>
            <person name="Morris K."/>
            <person name="Thomas K."/>
            <person name="Gtari M."/>
            <person name="Tisa L.S."/>
        </authorList>
    </citation>
    <scope>NUCLEOTIDE SEQUENCE [LARGE SCALE GENOMIC DNA]</scope>
    <source>
        <strain evidence="3">NRRL B-16219</strain>
    </source>
</reference>
<dbReference type="PANTHER" id="PTHR42870">
    <property type="entry name" value="ACETYL-COA C-ACETYLTRANSFERASE"/>
    <property type="match status" value="1"/>
</dbReference>
<proteinExistence type="predicted"/>
<feature type="domain" description="Thiolase C-terminal" evidence="1">
    <location>
        <begin position="282"/>
        <end position="397"/>
    </location>
</feature>
<comment type="caution">
    <text evidence="2">The sequence shown here is derived from an EMBL/GenBank/DDBJ whole genome shotgun (WGS) entry which is preliminary data.</text>
</comment>
<dbReference type="OrthoDB" id="9785768at2"/>
<dbReference type="InterPro" id="IPR055140">
    <property type="entry name" value="Thiolase_C_2"/>
</dbReference>
<dbReference type="GO" id="GO:0016747">
    <property type="term" value="F:acyltransferase activity, transferring groups other than amino-acyl groups"/>
    <property type="evidence" value="ECO:0007669"/>
    <property type="project" value="InterPro"/>
</dbReference>
<name>A0A1S1PDD2_9ACTN</name>
<sequence>MARNPLKDSLAVVGVGSTPYGRDLKRTELSLALEAAIGAIEDAGIDRQEIDGVCGTGMDPLAMGGSGFLTLQGALGIEKTTWQKNGWLGSCFVYAAEAVFSGLCDTVLVVQAYTRGPGMSRSAANDPFRLRAAQQRMAGQVLTGQSDFARRWIHSGEPYAAWMARYMHDYKATKDAFARIAVNNRTHATRNPRAAMRTPITMEDYHASRVIWEPMQMLDMDVPVDCAEALIITTAERAMDLRHKPVYIHAMSLGGSRVGEYYDNSLGWTDNSLWISLAGLWERSDVTIDDLDLFFPYDGYTIDTVGCIEAAGFCKPGEAGDLLASSWDAEANILRLGGHTLLTTNGGGLSQGRAGGFNFYTEAVRQLRGAEGERQVPDARTALVCPGSSFFHDPASVMLRTD</sequence>
<keyword evidence="3" id="KW-1185">Reference proteome</keyword>
<dbReference type="EMBL" id="MAXA01000276">
    <property type="protein sequence ID" value="OHV19720.1"/>
    <property type="molecule type" value="Genomic_DNA"/>
</dbReference>
<organism evidence="2 3">
    <name type="scientific">Parafrankia soli</name>
    <dbReference type="NCBI Taxonomy" id="2599596"/>
    <lineage>
        <taxon>Bacteria</taxon>
        <taxon>Bacillati</taxon>
        <taxon>Actinomycetota</taxon>
        <taxon>Actinomycetes</taxon>
        <taxon>Frankiales</taxon>
        <taxon>Frankiaceae</taxon>
        <taxon>Parafrankia</taxon>
    </lineage>
</organism>
<keyword evidence="2" id="KW-0808">Transferase</keyword>
<dbReference type="Pfam" id="PF22691">
    <property type="entry name" value="Thiolase_C_1"/>
    <property type="match status" value="1"/>
</dbReference>
<dbReference type="PANTHER" id="PTHR42870:SF1">
    <property type="entry name" value="NON-SPECIFIC LIPID-TRANSFER PROTEIN-LIKE 2"/>
    <property type="match status" value="1"/>
</dbReference>
<dbReference type="SUPFAM" id="SSF53901">
    <property type="entry name" value="Thiolase-like"/>
    <property type="match status" value="2"/>
</dbReference>
<dbReference type="InterPro" id="IPR002155">
    <property type="entry name" value="Thiolase"/>
</dbReference>
<dbReference type="Gene3D" id="3.40.47.10">
    <property type="match status" value="1"/>
</dbReference>
<dbReference type="RefSeq" id="WP_071067038.1">
    <property type="nucleotide sequence ID" value="NZ_MAXA01000276.1"/>
</dbReference>
<protein>
    <submittedName>
        <fullName evidence="2">Acetyl-CoA acetyltransferase</fullName>
    </submittedName>
</protein>